<name>A0A2N3Y5Y5_SACSN</name>
<dbReference type="EMBL" id="PJNB01000001">
    <property type="protein sequence ID" value="PKW18327.1"/>
    <property type="molecule type" value="Genomic_DNA"/>
</dbReference>
<evidence type="ECO:0000313" key="1">
    <source>
        <dbReference type="EMBL" id="PKW18327.1"/>
    </source>
</evidence>
<comment type="caution">
    <text evidence="1">The sequence shown here is derived from an EMBL/GenBank/DDBJ whole genome shotgun (WGS) entry which is preliminary data.</text>
</comment>
<dbReference type="RefSeq" id="WP_010314438.1">
    <property type="nucleotide sequence ID" value="NZ_CP061007.1"/>
</dbReference>
<evidence type="ECO:0000313" key="2">
    <source>
        <dbReference type="Proteomes" id="UP000233786"/>
    </source>
</evidence>
<organism evidence="1 2">
    <name type="scientific">Saccharopolyspora spinosa</name>
    <dbReference type="NCBI Taxonomy" id="60894"/>
    <lineage>
        <taxon>Bacteria</taxon>
        <taxon>Bacillati</taxon>
        <taxon>Actinomycetota</taxon>
        <taxon>Actinomycetes</taxon>
        <taxon>Pseudonocardiales</taxon>
        <taxon>Pseudonocardiaceae</taxon>
        <taxon>Saccharopolyspora</taxon>
    </lineage>
</organism>
<dbReference type="InterPro" id="IPR014988">
    <property type="entry name" value="Uncharacterised_YqcI/YcgG"/>
</dbReference>
<accession>A0A2N3Y5Y5</accession>
<dbReference type="AlphaFoldDB" id="A0A2N3Y5Y5"/>
<reference evidence="1" key="1">
    <citation type="submission" date="2017-12" db="EMBL/GenBank/DDBJ databases">
        <title>Sequencing the genomes of 1000 Actinobacteria strains.</title>
        <authorList>
            <person name="Klenk H.-P."/>
        </authorList>
    </citation>
    <scope>NUCLEOTIDE SEQUENCE [LARGE SCALE GENOMIC DNA]</scope>
    <source>
        <strain evidence="1">DSM 44228</strain>
    </source>
</reference>
<proteinExistence type="predicted"/>
<sequence>MTPAPHPPSTSTHPNEAPCLRRFAPVRSGTHCVYAPSSRLWGAPEWDRDRTPEENLGAMLPVLCDFIDQARAANLDGFVIELREPRFGTTVDALAQTTHAVLRFLSDHDPASGHTMNAAIETVSWCFGFGGELFFVNTFGPCYPAEHSRYAFGADASYVLLQPRHSFGRVLRPGETVLPAVVRERIRRDYDRHDRGYDPHISSNPCEAWRVVRPLGADDPVVRWWELPAVFP</sequence>
<keyword evidence="2" id="KW-1185">Reference proteome</keyword>
<dbReference type="OrthoDB" id="5800908at2"/>
<dbReference type="Pfam" id="PF08892">
    <property type="entry name" value="YqcI_YcgG"/>
    <property type="match status" value="1"/>
</dbReference>
<gene>
    <name evidence="1" type="ORF">A8926_6399</name>
</gene>
<dbReference type="STRING" id="994479.GCA_000194155_07054"/>
<dbReference type="Proteomes" id="UP000233786">
    <property type="component" value="Unassembled WGS sequence"/>
</dbReference>
<protein>
    <submittedName>
        <fullName evidence="1">YqcI/YcgG family protein</fullName>
    </submittedName>
</protein>